<reference evidence="1 2" key="1">
    <citation type="submission" date="2024-04" db="EMBL/GenBank/DDBJ databases">
        <title>Genome assembly C_amara_ONT_v2.</title>
        <authorList>
            <person name="Yant L."/>
            <person name="Moore C."/>
            <person name="Slenker M."/>
        </authorList>
    </citation>
    <scope>NUCLEOTIDE SEQUENCE [LARGE SCALE GENOMIC DNA]</scope>
    <source>
        <tissue evidence="1">Leaf</tissue>
    </source>
</reference>
<sequence length="153" mass="17675">MRQKSRIRWLDEGDTNTRFFHKAVLAHIAQNAIRYIRDDNGDRIDDPAQVKDQIITYFNNMLGSENPSTSPYSVAQIKDLHPYHCPPELTSTLTAIPTKEEIRASLLSMPKSKAPRPDGFTMEFYRDAWDIVGNDLVKAVTDFFYFRLHGERV</sequence>
<dbReference type="Proteomes" id="UP001558713">
    <property type="component" value="Unassembled WGS sequence"/>
</dbReference>
<organism evidence="1 2">
    <name type="scientific">Cardamine amara subsp. amara</name>
    <dbReference type="NCBI Taxonomy" id="228776"/>
    <lineage>
        <taxon>Eukaryota</taxon>
        <taxon>Viridiplantae</taxon>
        <taxon>Streptophyta</taxon>
        <taxon>Embryophyta</taxon>
        <taxon>Tracheophyta</taxon>
        <taxon>Spermatophyta</taxon>
        <taxon>Magnoliopsida</taxon>
        <taxon>eudicotyledons</taxon>
        <taxon>Gunneridae</taxon>
        <taxon>Pentapetalae</taxon>
        <taxon>rosids</taxon>
        <taxon>malvids</taxon>
        <taxon>Brassicales</taxon>
        <taxon>Brassicaceae</taxon>
        <taxon>Cardamineae</taxon>
        <taxon>Cardamine</taxon>
    </lineage>
</organism>
<proteinExistence type="predicted"/>
<dbReference type="EMBL" id="JBANAX010000583">
    <property type="protein sequence ID" value="KAL1201845.1"/>
    <property type="molecule type" value="Genomic_DNA"/>
</dbReference>
<evidence type="ECO:0000313" key="2">
    <source>
        <dbReference type="Proteomes" id="UP001558713"/>
    </source>
</evidence>
<dbReference type="AlphaFoldDB" id="A0ABD1A4W2"/>
<evidence type="ECO:0000313" key="1">
    <source>
        <dbReference type="EMBL" id="KAL1201845.1"/>
    </source>
</evidence>
<name>A0ABD1A4W2_CARAN</name>
<protein>
    <submittedName>
        <fullName evidence="1">Uncharacterized protein</fullName>
    </submittedName>
</protein>
<gene>
    <name evidence="1" type="ORF">V5N11_014808</name>
</gene>
<comment type="caution">
    <text evidence="1">The sequence shown here is derived from an EMBL/GenBank/DDBJ whole genome shotgun (WGS) entry which is preliminary data.</text>
</comment>
<keyword evidence="2" id="KW-1185">Reference proteome</keyword>
<accession>A0ABD1A4W2</accession>